<name>A0A450TUC0_9GAMM</name>
<evidence type="ECO:0008006" key="3">
    <source>
        <dbReference type="Google" id="ProtNLM"/>
    </source>
</evidence>
<proteinExistence type="predicted"/>
<protein>
    <recommendedName>
        <fullName evidence="3">PD-(D/E)XK nuclease family transposase</fullName>
    </recommendedName>
</protein>
<gene>
    <name evidence="2" type="ORF">BECKFW1821C_GA0114237_10331</name>
</gene>
<organism evidence="2">
    <name type="scientific">Candidatus Kentrum sp. FW</name>
    <dbReference type="NCBI Taxonomy" id="2126338"/>
    <lineage>
        <taxon>Bacteria</taxon>
        <taxon>Pseudomonadati</taxon>
        <taxon>Pseudomonadota</taxon>
        <taxon>Gammaproteobacteria</taxon>
        <taxon>Candidatus Kentrum</taxon>
    </lineage>
</organism>
<dbReference type="EMBL" id="CAADFE010000033">
    <property type="protein sequence ID" value="VFJ72298.1"/>
    <property type="molecule type" value="Genomic_DNA"/>
</dbReference>
<feature type="coiled-coil region" evidence="1">
    <location>
        <begin position="307"/>
        <end position="334"/>
    </location>
</feature>
<reference evidence="2" key="1">
    <citation type="submission" date="2019-02" db="EMBL/GenBank/DDBJ databases">
        <authorList>
            <person name="Gruber-Vodicka R. H."/>
            <person name="Seah K. B. B."/>
        </authorList>
    </citation>
    <scope>NUCLEOTIDE SEQUENCE</scope>
    <source>
        <strain evidence="2">BECK_BZ131</strain>
    </source>
</reference>
<accession>A0A450TUC0</accession>
<keyword evidence="1" id="KW-0175">Coiled coil</keyword>
<evidence type="ECO:0000313" key="2">
    <source>
        <dbReference type="EMBL" id="VFJ72298.1"/>
    </source>
</evidence>
<evidence type="ECO:0000256" key="1">
    <source>
        <dbReference type="SAM" id="Coils"/>
    </source>
</evidence>
<dbReference type="AlphaFoldDB" id="A0A450TUC0"/>
<sequence>MQIANPIYDVVFKHLLEDNDIARLLVATILGREVAEISPLPQEKTIPMEQRRFTVYRLDYSARIRNPDGGYEQVIIEIQKAKFPADIMRFRRYLGNQYQRKENTYTVRVDGKEQKKHLHIVAIYFLGYPLDRLRAPVIQVVRQCYDITTGERLAGSEEFIESLTHDAFIIQIPALREECKTELEQLLSLFDQRRAMPNDEHILEVDETAYPEKYRPLVRLLHRAVSNEEIRDVMDVEDEILRDFENLERHIDRQDEIIEKQGKALGERNKTIEEQGKALEEQGRVLGEKDKALEEQGKALQEQGKALGEKDKALEEKEKALEELRRQLQQLHSAAEPQPKPRE</sequence>